<comment type="caution">
    <text evidence="2">The sequence shown here is derived from an EMBL/GenBank/DDBJ whole genome shotgun (WGS) entry which is preliminary data.</text>
</comment>
<gene>
    <name evidence="2" type="ORF">FYJ68_06130</name>
</gene>
<evidence type="ECO:0000313" key="2">
    <source>
        <dbReference type="EMBL" id="MST72681.1"/>
    </source>
</evidence>
<organism evidence="2 3">
    <name type="scientific">Olsenella porci</name>
    <dbReference type="NCBI Taxonomy" id="2652279"/>
    <lineage>
        <taxon>Bacteria</taxon>
        <taxon>Bacillati</taxon>
        <taxon>Actinomycetota</taxon>
        <taxon>Coriobacteriia</taxon>
        <taxon>Coriobacteriales</taxon>
        <taxon>Atopobiaceae</taxon>
        <taxon>Olsenella</taxon>
    </lineage>
</organism>
<dbReference type="RefSeq" id="WP_154435064.1">
    <property type="nucleotide sequence ID" value="NZ_VUNC01000004.1"/>
</dbReference>
<keyword evidence="1" id="KW-0812">Transmembrane</keyword>
<feature type="transmembrane region" description="Helical" evidence="1">
    <location>
        <begin position="70"/>
        <end position="89"/>
    </location>
</feature>
<evidence type="ECO:0000313" key="3">
    <source>
        <dbReference type="Proteomes" id="UP000469325"/>
    </source>
</evidence>
<name>A0A6N7XTJ4_9ACTN</name>
<keyword evidence="1" id="KW-0472">Membrane</keyword>
<dbReference type="AlphaFoldDB" id="A0A6N7XTJ4"/>
<feature type="transmembrane region" description="Helical" evidence="1">
    <location>
        <begin position="95"/>
        <end position="116"/>
    </location>
</feature>
<keyword evidence="3" id="KW-1185">Reference proteome</keyword>
<sequence length="689" mass="72877">MRSGRRCGDRGGAARPRGRLGLGTFLDDEGGYTTVAVAVALLMSLVLTFGTAAAAWSLSRSADVQEVADAVALAGSNVVAGYATVAQVMDACVLSMGLLGSMVCAVGLVVAAIPVVSKAAPAILREGRKILDARKSFARSSARGLQRLERAIPSLVMANSASCARASSAGGIPYSGVAVPLPRQGKSDFSSLDDGLGGEELERRGQRIAEASARKRDADERALRERERAWRADNVDDPLCMRSRAASLAGLPAAQNPAYPSPEAWEFEYSRVRACNYYLARWEAEPCAGNGPDELQRSCARKEFYRYAHHKISKATCVDGPDEVKIDLPELPHNRDMVRGTELYTDVVWPCTLEEGGITLHCSLLCPGATGPSAGNASLAEEEGGGVLRCEVCKMDAKAMGNVANASTNIPNGFEHYWRIVVEASRSYQRAREESIAAERDMRDAAEEGRGTFRTAIDLLSVPRPRLVPPGAYGCVSVVRRGASVPVPSELTAAFLSQAELPEGCAIAGATLAPDDSTDGSDVLSSVYEGVTRGRGGLVLDFAGDVVGAWGRLLVSYGSSYESASRVAEDMLDGIGPVFGERVASWLRSELSAAVRDAGFEPADMRVVKPVLVNSQEVMDRAGLAKGEQVRRAIESIPASPGELEERMEAEVRSMLGEGEVVLAEVPIPGMGESGVPLVLDLSTLGGAA</sequence>
<keyword evidence="1" id="KW-1133">Transmembrane helix</keyword>
<accession>A0A6N7XTJ4</accession>
<reference evidence="2 3" key="1">
    <citation type="submission" date="2019-08" db="EMBL/GenBank/DDBJ databases">
        <title>In-depth cultivation of the pig gut microbiome towards novel bacterial diversity and tailored functional studies.</title>
        <authorList>
            <person name="Wylensek D."/>
            <person name="Hitch T.C.A."/>
            <person name="Clavel T."/>
        </authorList>
    </citation>
    <scope>NUCLEOTIDE SEQUENCE [LARGE SCALE GENOMIC DNA]</scope>
    <source>
        <strain evidence="2 3">CA-Schmier-601-WT-1</strain>
    </source>
</reference>
<evidence type="ECO:0000256" key="1">
    <source>
        <dbReference type="SAM" id="Phobius"/>
    </source>
</evidence>
<proteinExistence type="predicted"/>
<dbReference type="EMBL" id="VUNC01000004">
    <property type="protein sequence ID" value="MST72681.1"/>
    <property type="molecule type" value="Genomic_DNA"/>
</dbReference>
<feature type="transmembrane region" description="Helical" evidence="1">
    <location>
        <begin position="35"/>
        <end position="58"/>
    </location>
</feature>
<dbReference type="Proteomes" id="UP000469325">
    <property type="component" value="Unassembled WGS sequence"/>
</dbReference>
<protein>
    <submittedName>
        <fullName evidence="2">Uncharacterized protein</fullName>
    </submittedName>
</protein>